<reference evidence="1 2" key="1">
    <citation type="submission" date="2024-04" db="EMBL/GenBank/DDBJ databases">
        <title>Okeanomitos corallinicola gen. &amp; sp. nov. (Nostocales, Cyanobacteria), a new toxic marine heterocyst-forming cyanobacterium from a coral reef.</title>
        <authorList>
            <person name="Li H."/>
            <person name="Li R."/>
            <person name="Kang J."/>
            <person name="Hii K.S."/>
            <person name="Mohamed H.F."/>
            <person name="Xu X."/>
            <person name="Luo Z."/>
        </authorList>
    </citation>
    <scope>NUCLEOTIDE SEQUENCE [LARGE SCALE GENOMIC DNA]</scope>
    <source>
        <strain evidence="1 2">TIOX110</strain>
    </source>
</reference>
<protein>
    <recommendedName>
        <fullName evidence="3">Transposase</fullName>
    </recommendedName>
</protein>
<keyword evidence="2" id="KW-1185">Reference proteome</keyword>
<organism evidence="1 2">
    <name type="scientific">Okeanomitos corallinicola TIOX110</name>
    <dbReference type="NCBI Taxonomy" id="3133117"/>
    <lineage>
        <taxon>Bacteria</taxon>
        <taxon>Bacillati</taxon>
        <taxon>Cyanobacteriota</taxon>
        <taxon>Cyanophyceae</taxon>
        <taxon>Nostocales</taxon>
        <taxon>Aphanizomenonaceae</taxon>
        <taxon>Okeanomitos</taxon>
    </lineage>
</organism>
<evidence type="ECO:0008006" key="3">
    <source>
        <dbReference type="Google" id="ProtNLM"/>
    </source>
</evidence>
<dbReference type="EMBL" id="CP150886">
    <property type="protein sequence ID" value="WZB90175.1"/>
    <property type="molecule type" value="Genomic_DNA"/>
</dbReference>
<dbReference type="RefSeq" id="WP_353933069.1">
    <property type="nucleotide sequence ID" value="NZ_CP150886.1"/>
</dbReference>
<sequence length="126" mass="14090">MSTKEDDLIARAELLQQAIATLLLMIQQIKAAGEIAPPGCSVSRYQARGKQGVYWYYKLHASQPIFPTSQPGKLTKYKHLGKAGSPAHIDAVLSVARRTQVDYLQSCIDSLRQNWADLYNSLKEKK</sequence>
<gene>
    <name evidence="1" type="ORF">WJM97_11015</name>
</gene>
<evidence type="ECO:0000313" key="2">
    <source>
        <dbReference type="Proteomes" id="UP001483337"/>
    </source>
</evidence>
<accession>A0ABZ2V305</accession>
<proteinExistence type="predicted"/>
<dbReference type="Proteomes" id="UP001483337">
    <property type="component" value="Chromosome"/>
</dbReference>
<name>A0ABZ2V305_9CYAN</name>
<evidence type="ECO:0000313" key="1">
    <source>
        <dbReference type="EMBL" id="WZB90175.1"/>
    </source>
</evidence>